<name>A0A7S4EMU4_9STRA</name>
<evidence type="ECO:0000256" key="1">
    <source>
        <dbReference type="SAM" id="MobiDB-lite"/>
    </source>
</evidence>
<organism evidence="2">
    <name type="scientific">Pseudo-nitzschia australis</name>
    <dbReference type="NCBI Taxonomy" id="44445"/>
    <lineage>
        <taxon>Eukaryota</taxon>
        <taxon>Sar</taxon>
        <taxon>Stramenopiles</taxon>
        <taxon>Ochrophyta</taxon>
        <taxon>Bacillariophyta</taxon>
        <taxon>Bacillariophyceae</taxon>
        <taxon>Bacillariophycidae</taxon>
        <taxon>Bacillariales</taxon>
        <taxon>Bacillariaceae</taxon>
        <taxon>Pseudo-nitzschia</taxon>
    </lineage>
</organism>
<dbReference type="AlphaFoldDB" id="A0A7S4EMU4"/>
<accession>A0A7S4EMU4</accession>
<proteinExistence type="predicted"/>
<gene>
    <name evidence="2" type="ORF">PAUS00366_LOCUS17321</name>
</gene>
<protein>
    <submittedName>
        <fullName evidence="2">Uncharacterized protein</fullName>
    </submittedName>
</protein>
<evidence type="ECO:0000313" key="2">
    <source>
        <dbReference type="EMBL" id="CAE0724564.1"/>
    </source>
</evidence>
<feature type="region of interest" description="Disordered" evidence="1">
    <location>
        <begin position="83"/>
        <end position="118"/>
    </location>
</feature>
<feature type="region of interest" description="Disordered" evidence="1">
    <location>
        <begin position="1"/>
        <end position="26"/>
    </location>
</feature>
<reference evidence="2" key="1">
    <citation type="submission" date="2021-01" db="EMBL/GenBank/DDBJ databases">
        <authorList>
            <person name="Corre E."/>
            <person name="Pelletier E."/>
            <person name="Niang G."/>
            <person name="Scheremetjew M."/>
            <person name="Finn R."/>
            <person name="Kale V."/>
            <person name="Holt S."/>
            <person name="Cochrane G."/>
            <person name="Meng A."/>
            <person name="Brown T."/>
            <person name="Cohen L."/>
        </authorList>
    </citation>
    <scope>NUCLEOTIDE SEQUENCE</scope>
    <source>
        <strain evidence="2">10249 10 AB</strain>
    </source>
</reference>
<dbReference type="EMBL" id="HBIX01025124">
    <property type="protein sequence ID" value="CAE0724564.1"/>
    <property type="molecule type" value="Transcribed_RNA"/>
</dbReference>
<feature type="compositionally biased region" description="Low complexity" evidence="1">
    <location>
        <begin position="399"/>
        <end position="428"/>
    </location>
</feature>
<feature type="compositionally biased region" description="Low complexity" evidence="1">
    <location>
        <begin position="1"/>
        <end position="13"/>
    </location>
</feature>
<feature type="region of interest" description="Disordered" evidence="1">
    <location>
        <begin position="399"/>
        <end position="430"/>
    </location>
</feature>
<sequence>MSSSSSSSSSSASKGNNTRAAHDEETLLLPIVRSSSNSNRNNNYTHKAAINNDSDIRSLFSNTNKKWLLFTAIVASLLLLLPSSSSSSSSSNKSFASSTWESDPSNNSDNANQNNNGSASKYKQVQYFGFQIYTGGAPAFLDNNNDKGRNRIPNPECIEHTYGQIPLDADTPNNNIQCYVGHEDPMVDVRERLRIMKDAIETAYIENKNGNGNNDKEVLKIFAAPEFFFRGLSGAYDFSEDPKRLDKIFGFNHTTKNDTDDDDDDEMCSENSPVCAVLLGLQEMVQDKRFEDWLFLFGTIVATQKIKVDDHAATTSSHVHPDNYEYLYYNFAPVYKGFDPKKMNNSNKHHFALGKRFIVPKRYVSTSDFLTPTRDVNLVDRGSGWEELFGGAVAGASGAAGVGDNNVNNEQSTTTRTTTTTSPPTTTKTSDEEWVSEFGTVFNSEGKPALTITSQYSSATSAATDAVDNPRTYQHKRYDDDWFAAYKTQLYEKAGYVQVEYDWLVIDGITFSIEVCLDHQLRTALDTFHGDIVTGRTTRIPSSYTKDNNDYGIEYVPIPTHQAHIGLVSSAGMSPNAESLALSQNGILFLQDGLSNQTARRFVDQNLQQQCGAQQGLQFKGGTVAVQRRAQVSKTEVRFEYELLSSNININSDASSSCGTATASDTEEVACEHKIPVYEKKHHGDNVDDADDWETNIDGIFSTKVYQPHLVAYGPYDISRVQ</sequence>